<keyword evidence="2" id="KW-1185">Reference proteome</keyword>
<dbReference type="AlphaFoldDB" id="A0A1V2TM16"/>
<evidence type="ECO:0000313" key="2">
    <source>
        <dbReference type="Proteomes" id="UP000188836"/>
    </source>
</evidence>
<protein>
    <submittedName>
        <fullName evidence="1">Uncharacterized protein</fullName>
    </submittedName>
</protein>
<evidence type="ECO:0000313" key="1">
    <source>
        <dbReference type="EMBL" id="ONM50526.1"/>
    </source>
</evidence>
<reference evidence="1 2" key="1">
    <citation type="journal article" date="2016" name="Antonie Van Leeuwenhoek">
        <title>Nocardia donostiensis sp. nov., isolated from human respiratory specimens.</title>
        <authorList>
            <person name="Ercibengoa M."/>
            <person name="Bell M."/>
            <person name="Marimon J.M."/>
            <person name="Humrighouse B."/>
            <person name="Klenk H.P."/>
            <person name="Potter G."/>
            <person name="Perez-Trallero E."/>
        </authorList>
    </citation>
    <scope>NUCLEOTIDE SEQUENCE [LARGE SCALE GENOMIC DNA]</scope>
    <source>
        <strain evidence="1 2">X1655</strain>
    </source>
</reference>
<comment type="caution">
    <text evidence="1">The sequence shown here is derived from an EMBL/GenBank/DDBJ whole genome shotgun (WGS) entry which is preliminary data.</text>
</comment>
<name>A0A1V2TM16_9NOCA</name>
<proteinExistence type="predicted"/>
<accession>A0A1V2TM16</accession>
<gene>
    <name evidence="1" type="ORF">B0T46_01020</name>
</gene>
<organism evidence="1 2">
    <name type="scientific">Nocardia donostiensis</name>
    <dbReference type="NCBI Taxonomy" id="1538463"/>
    <lineage>
        <taxon>Bacteria</taxon>
        <taxon>Bacillati</taxon>
        <taxon>Actinomycetota</taxon>
        <taxon>Actinomycetes</taxon>
        <taxon>Mycobacteriales</taxon>
        <taxon>Nocardiaceae</taxon>
        <taxon>Nocardia</taxon>
    </lineage>
</organism>
<dbReference type="Proteomes" id="UP000188836">
    <property type="component" value="Unassembled WGS sequence"/>
</dbReference>
<dbReference type="EMBL" id="MUMY01000001">
    <property type="protein sequence ID" value="ONM50526.1"/>
    <property type="molecule type" value="Genomic_DNA"/>
</dbReference>
<sequence length="96" mass="10899">MVNLHALFDDLIAMSETYDLPRNGDHFFDYFMPGLPLRYLSSRNLRAYAELSFPEKVSDVRARIADLLVELGEDIPEPAKNRVSSEIAAEIVGRTQ</sequence>